<reference evidence="2" key="1">
    <citation type="journal article" date="2019" name="Sci. Rep.">
        <title>Draft genome of Tanacetum cinerariifolium, the natural source of mosquito coil.</title>
        <authorList>
            <person name="Yamashiro T."/>
            <person name="Shiraishi A."/>
            <person name="Satake H."/>
            <person name="Nakayama K."/>
        </authorList>
    </citation>
    <scope>NUCLEOTIDE SEQUENCE</scope>
</reference>
<gene>
    <name evidence="2" type="ORF">Tci_905773</name>
</gene>
<dbReference type="EMBL" id="BKCJ011439424">
    <property type="protein sequence ID" value="GFD33804.1"/>
    <property type="molecule type" value="Genomic_DNA"/>
</dbReference>
<accession>A0A699VPS1</accession>
<name>A0A699VPS1_TANCI</name>
<sequence>LVSSDDEEPMKDQPLTDDASATAISRGYLADSNPEEDLEDDLKEDPVKYPINGGEDDDDESFDNDD</sequence>
<dbReference type="AlphaFoldDB" id="A0A699VPS1"/>
<organism evidence="2">
    <name type="scientific">Tanacetum cinerariifolium</name>
    <name type="common">Dalmatian daisy</name>
    <name type="synonym">Chrysanthemum cinerariifolium</name>
    <dbReference type="NCBI Taxonomy" id="118510"/>
    <lineage>
        <taxon>Eukaryota</taxon>
        <taxon>Viridiplantae</taxon>
        <taxon>Streptophyta</taxon>
        <taxon>Embryophyta</taxon>
        <taxon>Tracheophyta</taxon>
        <taxon>Spermatophyta</taxon>
        <taxon>Magnoliopsida</taxon>
        <taxon>eudicotyledons</taxon>
        <taxon>Gunneridae</taxon>
        <taxon>Pentapetalae</taxon>
        <taxon>asterids</taxon>
        <taxon>campanulids</taxon>
        <taxon>Asterales</taxon>
        <taxon>Asteraceae</taxon>
        <taxon>Asteroideae</taxon>
        <taxon>Anthemideae</taxon>
        <taxon>Anthemidinae</taxon>
        <taxon>Tanacetum</taxon>
    </lineage>
</organism>
<comment type="caution">
    <text evidence="2">The sequence shown here is derived from an EMBL/GenBank/DDBJ whole genome shotgun (WGS) entry which is preliminary data.</text>
</comment>
<proteinExistence type="predicted"/>
<protein>
    <submittedName>
        <fullName evidence="2">Uncharacterized protein</fullName>
    </submittedName>
</protein>
<feature type="compositionally biased region" description="Acidic residues" evidence="1">
    <location>
        <begin position="54"/>
        <end position="66"/>
    </location>
</feature>
<feature type="compositionally biased region" description="Acidic residues" evidence="1">
    <location>
        <begin position="33"/>
        <end position="43"/>
    </location>
</feature>
<evidence type="ECO:0000313" key="2">
    <source>
        <dbReference type="EMBL" id="GFD33804.1"/>
    </source>
</evidence>
<feature type="non-terminal residue" evidence="2">
    <location>
        <position position="66"/>
    </location>
</feature>
<feature type="region of interest" description="Disordered" evidence="1">
    <location>
        <begin position="1"/>
        <end position="66"/>
    </location>
</feature>
<evidence type="ECO:0000256" key="1">
    <source>
        <dbReference type="SAM" id="MobiDB-lite"/>
    </source>
</evidence>
<feature type="non-terminal residue" evidence="2">
    <location>
        <position position="1"/>
    </location>
</feature>